<dbReference type="WBParaSite" id="Csp11.Scaffold630.g18967.t1">
    <property type="protein sequence ID" value="Csp11.Scaffold630.g18967.t1"/>
    <property type="gene ID" value="Csp11.Scaffold630.g18967"/>
</dbReference>
<protein>
    <submittedName>
        <fullName evidence="3">DUF223 domain-containing protein</fullName>
    </submittedName>
</protein>
<feature type="region of interest" description="Disordered" evidence="1">
    <location>
        <begin position="1"/>
        <end position="66"/>
    </location>
</feature>
<evidence type="ECO:0000256" key="1">
    <source>
        <dbReference type="SAM" id="MobiDB-lite"/>
    </source>
</evidence>
<organism evidence="2 3">
    <name type="scientific">Caenorhabditis tropicalis</name>
    <dbReference type="NCBI Taxonomy" id="1561998"/>
    <lineage>
        <taxon>Eukaryota</taxon>
        <taxon>Metazoa</taxon>
        <taxon>Ecdysozoa</taxon>
        <taxon>Nematoda</taxon>
        <taxon>Chromadorea</taxon>
        <taxon>Rhabditida</taxon>
        <taxon>Rhabditina</taxon>
        <taxon>Rhabditomorpha</taxon>
        <taxon>Rhabditoidea</taxon>
        <taxon>Rhabditidae</taxon>
        <taxon>Peloderinae</taxon>
        <taxon>Caenorhabditis</taxon>
    </lineage>
</organism>
<name>A0A1I7USQ5_9PELO</name>
<dbReference type="Proteomes" id="UP000095282">
    <property type="component" value="Unplaced"/>
</dbReference>
<reference evidence="3" key="1">
    <citation type="submission" date="2016-11" db="UniProtKB">
        <authorList>
            <consortium name="WormBaseParasite"/>
        </authorList>
    </citation>
    <scope>IDENTIFICATION</scope>
</reference>
<evidence type="ECO:0000313" key="3">
    <source>
        <dbReference type="WBParaSite" id="Csp11.Scaffold630.g18967.t1"/>
    </source>
</evidence>
<dbReference type="eggNOG" id="ENOG502TBTW">
    <property type="taxonomic scope" value="Eukaryota"/>
</dbReference>
<evidence type="ECO:0000313" key="2">
    <source>
        <dbReference type="Proteomes" id="UP000095282"/>
    </source>
</evidence>
<keyword evidence="2" id="KW-1185">Reference proteome</keyword>
<accession>A0A1I7USQ5</accession>
<sequence>MEREGSSKNPEEVEKRRKRHSEERRKKSTEDPPSSRSSHSPPPPPPPPRKRKDRKEEVTPENAEDEWALAEAAGARNYPPILWNRLMNPAQGRSTIDVWEFKMEGDVITMGFTCEGEKYSMYFSSRSGVIKPDYKMRVNYWTPRHNPVFSALRTRIYSLPKTLTINKLIIHNSPECEVEDCILELQFIKKWTCKQLEYNLCTEFSHPQHLRRLVHMFKPTDIQITLIHGPYLYNQASHEPMMAHNHLCVNYDTTVVLEKDLRIECQHALNSDPNKKELQMLYGDAGRGRAFGVQMLRTLCSLRKFVTMMADRKMAQTKGMAVRRFVVNHHYSGPPGDKMCGKMQQLLKDDGMDEGNKKRTMYAHGEKLFICVRNDLRRAFRYSMAFPASAFKMEVGNDQLLGFTKNVPVFHCLFRTNVDANGVLRLIEEWHRNDRNFDDIQIHVDKVIDVTFIDHLGAEHADKRIKLRRCIGNRRHTLYIERDRLATRHLSIRVQPH</sequence>
<dbReference type="AlphaFoldDB" id="A0A1I7USQ5"/>
<proteinExistence type="predicted"/>
<feature type="compositionally biased region" description="Basic and acidic residues" evidence="1">
    <location>
        <begin position="1"/>
        <end position="30"/>
    </location>
</feature>